<gene>
    <name evidence="1" type="ORF">ACFQFF_20500</name>
</gene>
<dbReference type="InterPro" id="IPR036689">
    <property type="entry name" value="ESAT-6-like_sf"/>
</dbReference>
<comment type="caution">
    <text evidence="1">The sequence shown here is derived from an EMBL/GenBank/DDBJ whole genome shotgun (WGS) entry which is preliminary data.</text>
</comment>
<protein>
    <submittedName>
        <fullName evidence="1">Uncharacterized protein</fullName>
    </submittedName>
</protein>
<sequence>MYVAVPCHILSCLTLEVAMADRTAFDLDIIKDCSRSLKKIHREFEEHGNPADEYEDELGHSGLKDAFDEFGSTWKKTRKKLAKELEKLAEYTAAAAKSYEDIDHELAKALAEARGKGKK</sequence>
<name>A0ABW1Y2M3_STRPL</name>
<accession>A0ABW1Y2M3</accession>
<organism evidence="1 2">
    <name type="scientific">Streptomyces plicatus</name>
    <dbReference type="NCBI Taxonomy" id="1922"/>
    <lineage>
        <taxon>Bacteria</taxon>
        <taxon>Bacillati</taxon>
        <taxon>Actinomycetota</taxon>
        <taxon>Actinomycetes</taxon>
        <taxon>Kitasatosporales</taxon>
        <taxon>Streptomycetaceae</taxon>
        <taxon>Streptomyces</taxon>
        <taxon>Streptomyces rochei group</taxon>
    </lineage>
</organism>
<dbReference type="SUPFAM" id="SSF140453">
    <property type="entry name" value="EsxAB dimer-like"/>
    <property type="match status" value="1"/>
</dbReference>
<proteinExistence type="predicted"/>
<reference evidence="2" key="1">
    <citation type="journal article" date="2019" name="Int. J. Syst. Evol. Microbiol.">
        <title>The Global Catalogue of Microorganisms (GCM) 10K type strain sequencing project: providing services to taxonomists for standard genome sequencing and annotation.</title>
        <authorList>
            <consortium name="The Broad Institute Genomics Platform"/>
            <consortium name="The Broad Institute Genome Sequencing Center for Infectious Disease"/>
            <person name="Wu L."/>
            <person name="Ma J."/>
        </authorList>
    </citation>
    <scope>NUCLEOTIDE SEQUENCE [LARGE SCALE GENOMIC DNA]</scope>
    <source>
        <strain evidence="2">JCM 4504</strain>
    </source>
</reference>
<evidence type="ECO:0000313" key="2">
    <source>
        <dbReference type="Proteomes" id="UP001596321"/>
    </source>
</evidence>
<evidence type="ECO:0000313" key="1">
    <source>
        <dbReference type="EMBL" id="MFC6503819.1"/>
    </source>
</evidence>
<dbReference type="EMBL" id="JBHSUW010000001">
    <property type="protein sequence ID" value="MFC6503819.1"/>
    <property type="molecule type" value="Genomic_DNA"/>
</dbReference>
<keyword evidence="2" id="KW-1185">Reference proteome</keyword>
<dbReference type="Proteomes" id="UP001596321">
    <property type="component" value="Unassembled WGS sequence"/>
</dbReference>
<dbReference type="RefSeq" id="WP_374105029.1">
    <property type="nucleotide sequence ID" value="NZ_JBHSUW010000001.1"/>
</dbReference>